<keyword evidence="1" id="KW-0472">Membrane</keyword>
<evidence type="ECO:0000313" key="2">
    <source>
        <dbReference type="EMBL" id="NOU62003.1"/>
    </source>
</evidence>
<proteinExistence type="predicted"/>
<dbReference type="Proteomes" id="UP000732105">
    <property type="component" value="Unassembled WGS sequence"/>
</dbReference>
<gene>
    <name evidence="2" type="ORF">ELS83_19570</name>
</gene>
<keyword evidence="1" id="KW-1133">Transmembrane helix</keyword>
<name>A0ABX1X1P4_9BACT</name>
<evidence type="ECO:0000256" key="1">
    <source>
        <dbReference type="SAM" id="Phobius"/>
    </source>
</evidence>
<sequence length="159" mass="18414">MDKILSIILIIFAVITLGVVGTFYFSFGDHKELKKIKNPVHGEKIYLMKVSWGLDDCRMAIGLNRKFHGGFANDFDDKYLLDYGEHFFYKFSNDSLIIYGSEFDGPKLNEFKTPIVFISLENPAFIELGENETYKTKGLAVFPKSVIERFEYNDKRNKK</sequence>
<comment type="caution">
    <text evidence="2">The sequence shown here is derived from an EMBL/GenBank/DDBJ whole genome shotgun (WGS) entry which is preliminary data.</text>
</comment>
<dbReference type="EMBL" id="RZNH01000048">
    <property type="protein sequence ID" value="NOU62003.1"/>
    <property type="molecule type" value="Genomic_DNA"/>
</dbReference>
<feature type="transmembrane region" description="Helical" evidence="1">
    <location>
        <begin position="6"/>
        <end position="27"/>
    </location>
</feature>
<protein>
    <submittedName>
        <fullName evidence="2">Uncharacterized protein</fullName>
    </submittedName>
</protein>
<organism evidence="2 3">
    <name type="scientific">Marinifilum caeruleilacunae</name>
    <dbReference type="NCBI Taxonomy" id="2499076"/>
    <lineage>
        <taxon>Bacteria</taxon>
        <taxon>Pseudomonadati</taxon>
        <taxon>Bacteroidota</taxon>
        <taxon>Bacteroidia</taxon>
        <taxon>Marinilabiliales</taxon>
        <taxon>Marinifilaceae</taxon>
    </lineage>
</organism>
<dbReference type="RefSeq" id="WP_171597264.1">
    <property type="nucleotide sequence ID" value="NZ_RZNH01000048.1"/>
</dbReference>
<accession>A0ABX1X1P4</accession>
<keyword evidence="3" id="KW-1185">Reference proteome</keyword>
<keyword evidence="1" id="KW-0812">Transmembrane</keyword>
<evidence type="ECO:0000313" key="3">
    <source>
        <dbReference type="Proteomes" id="UP000732105"/>
    </source>
</evidence>
<reference evidence="2 3" key="1">
    <citation type="submission" date="2018-12" db="EMBL/GenBank/DDBJ databases">
        <title>Marinifilum JC070 sp. nov., a marine bacterium isolated from Yongle Blue Hole in the South China Sea.</title>
        <authorList>
            <person name="Fu T."/>
        </authorList>
    </citation>
    <scope>NUCLEOTIDE SEQUENCE [LARGE SCALE GENOMIC DNA]</scope>
    <source>
        <strain evidence="2 3">JC070</strain>
    </source>
</reference>